<keyword evidence="2" id="KW-1185">Reference proteome</keyword>
<gene>
    <name evidence="1" type="ORF">I316_02258</name>
</gene>
<dbReference type="AlphaFoldDB" id="A0A1B9GXM5"/>
<dbReference type="SUPFAM" id="SSF54637">
    <property type="entry name" value="Thioesterase/thiol ester dehydrase-isomerase"/>
    <property type="match status" value="1"/>
</dbReference>
<dbReference type="Gene3D" id="3.10.129.10">
    <property type="entry name" value="Hotdog Thioesterase"/>
    <property type="match status" value="1"/>
</dbReference>
<protein>
    <recommendedName>
        <fullName evidence="3">Thioesterase domain-containing protein</fullName>
    </recommendedName>
</protein>
<dbReference type="STRING" id="1296120.A0A1B9GXM5"/>
<dbReference type="Proteomes" id="UP000092666">
    <property type="component" value="Unassembled WGS sequence"/>
</dbReference>
<reference evidence="2" key="2">
    <citation type="submission" date="2013-12" db="EMBL/GenBank/DDBJ databases">
        <title>Evolution of pathogenesis and genome organization in the Tremellales.</title>
        <authorList>
            <person name="Cuomo C."/>
            <person name="Litvintseva A."/>
            <person name="Heitman J."/>
            <person name="Chen Y."/>
            <person name="Sun S."/>
            <person name="Springer D."/>
            <person name="Dromer F."/>
            <person name="Young S."/>
            <person name="Zeng Q."/>
            <person name="Chapman S."/>
            <person name="Gujja S."/>
            <person name="Saif S."/>
            <person name="Birren B."/>
        </authorList>
    </citation>
    <scope>NUCLEOTIDE SEQUENCE [LARGE SCALE GENOMIC DNA]</scope>
    <source>
        <strain evidence="2">BCC8398</strain>
    </source>
</reference>
<name>A0A1B9GXM5_9TREE</name>
<dbReference type="InterPro" id="IPR029069">
    <property type="entry name" value="HotDog_dom_sf"/>
</dbReference>
<organism evidence="1 2">
    <name type="scientific">Kwoniella heveanensis BCC8398</name>
    <dbReference type="NCBI Taxonomy" id="1296120"/>
    <lineage>
        <taxon>Eukaryota</taxon>
        <taxon>Fungi</taxon>
        <taxon>Dikarya</taxon>
        <taxon>Basidiomycota</taxon>
        <taxon>Agaricomycotina</taxon>
        <taxon>Tremellomycetes</taxon>
        <taxon>Tremellales</taxon>
        <taxon>Cryptococcaceae</taxon>
        <taxon>Kwoniella</taxon>
    </lineage>
</organism>
<reference evidence="1 2" key="1">
    <citation type="submission" date="2013-07" db="EMBL/GenBank/DDBJ databases">
        <title>The Genome Sequence of Cryptococcus heveanensis BCC8398.</title>
        <authorList>
            <consortium name="The Broad Institute Genome Sequencing Platform"/>
            <person name="Cuomo C."/>
            <person name="Litvintseva A."/>
            <person name="Chen Y."/>
            <person name="Heitman J."/>
            <person name="Sun S."/>
            <person name="Springer D."/>
            <person name="Dromer F."/>
            <person name="Young S.K."/>
            <person name="Zeng Q."/>
            <person name="Gargeya S."/>
            <person name="Fitzgerald M."/>
            <person name="Abouelleil A."/>
            <person name="Alvarado L."/>
            <person name="Berlin A.M."/>
            <person name="Chapman S.B."/>
            <person name="Dewar J."/>
            <person name="Goldberg J."/>
            <person name="Griggs A."/>
            <person name="Gujja S."/>
            <person name="Hansen M."/>
            <person name="Howarth C."/>
            <person name="Imamovic A."/>
            <person name="Larimer J."/>
            <person name="McCowan C."/>
            <person name="Murphy C."/>
            <person name="Pearson M."/>
            <person name="Priest M."/>
            <person name="Roberts A."/>
            <person name="Saif S."/>
            <person name="Shea T."/>
            <person name="Sykes S."/>
            <person name="Wortman J."/>
            <person name="Nusbaum C."/>
            <person name="Birren B."/>
        </authorList>
    </citation>
    <scope>NUCLEOTIDE SEQUENCE [LARGE SCALE GENOMIC DNA]</scope>
    <source>
        <strain evidence="1 2">BCC8398</strain>
    </source>
</reference>
<evidence type="ECO:0000313" key="1">
    <source>
        <dbReference type="EMBL" id="OCF35766.1"/>
    </source>
</evidence>
<sequence length="152" mass="16733">MPTPTEEQQHLFNTVIAHAGFGANLAPHIGLYEVDDPPEEDERGWRKADGWKMSCEETVTQGIHTPTFWGLPDLGGVTLTMEIQCLKAAKVGTKYKVDVEIVKCSNRLANLRCEIKDFHTGKIFATGTHLKIWSGNNAKTGPIDTMAALAKL</sequence>
<dbReference type="CDD" id="cd03440">
    <property type="entry name" value="hot_dog"/>
    <property type="match status" value="1"/>
</dbReference>
<evidence type="ECO:0000313" key="2">
    <source>
        <dbReference type="Proteomes" id="UP000092666"/>
    </source>
</evidence>
<proteinExistence type="predicted"/>
<dbReference type="OrthoDB" id="2831072at2759"/>
<dbReference type="EMBL" id="KI669497">
    <property type="protein sequence ID" value="OCF35766.1"/>
    <property type="molecule type" value="Genomic_DNA"/>
</dbReference>
<accession>A0A1B9GXM5</accession>
<evidence type="ECO:0008006" key="3">
    <source>
        <dbReference type="Google" id="ProtNLM"/>
    </source>
</evidence>